<evidence type="ECO:0000313" key="1">
    <source>
        <dbReference type="EMBL" id="MCW1926164.1"/>
    </source>
</evidence>
<proteinExistence type="predicted"/>
<sequence length="259" mass="25229">MSAALPCQAVVTFGTSSGTGIDVDVSALSLADLEAGPLGTSSGTAPAMYATTNSVLTVNVSAVLGSGAATDDGDGAINSSANSNVDGFAGTRLASGTSTINGLTVLLVESVLPGDLLNITATTLGSTSTSSGDFGVLGSVGTSVFQDLNITVGGNAIFVNIDSSPAPNTILLDAGGIIGLTIVLNEQIATGDGISGTGLTTNALHVYLNAVNFGAVSAITGDIVVGQSISGLGAIPEPGIAVMGVLSGMLLMGRRRRVA</sequence>
<dbReference type="Proteomes" id="UP001320876">
    <property type="component" value="Unassembled WGS sequence"/>
</dbReference>
<comment type="caution">
    <text evidence="1">The sequence shown here is derived from an EMBL/GenBank/DDBJ whole genome shotgun (WGS) entry which is preliminary data.</text>
</comment>
<evidence type="ECO:0008006" key="3">
    <source>
        <dbReference type="Google" id="ProtNLM"/>
    </source>
</evidence>
<reference evidence="1 2" key="1">
    <citation type="submission" date="2022-10" db="EMBL/GenBank/DDBJ databases">
        <title>Luteolibacter arcticus strain CCTCC AB 2014275, whole genome shotgun sequencing project.</title>
        <authorList>
            <person name="Zhao G."/>
            <person name="Shen L."/>
        </authorList>
    </citation>
    <scope>NUCLEOTIDE SEQUENCE [LARGE SCALE GENOMIC DNA]</scope>
    <source>
        <strain evidence="1 2">CCTCC AB 2014275</strain>
    </source>
</reference>
<dbReference type="EMBL" id="JAPDDT010000022">
    <property type="protein sequence ID" value="MCW1926164.1"/>
    <property type="molecule type" value="Genomic_DNA"/>
</dbReference>
<protein>
    <recommendedName>
        <fullName evidence="3">PEP-CTERM protein-sorting domain-containing protein</fullName>
    </recommendedName>
</protein>
<dbReference type="RefSeq" id="WP_264490272.1">
    <property type="nucleotide sequence ID" value="NZ_JAPDDT010000022.1"/>
</dbReference>
<accession>A0ABT3GRK7</accession>
<name>A0ABT3GRK7_9BACT</name>
<evidence type="ECO:0000313" key="2">
    <source>
        <dbReference type="Proteomes" id="UP001320876"/>
    </source>
</evidence>
<gene>
    <name evidence="1" type="ORF">OKA05_26640</name>
</gene>
<keyword evidence="2" id="KW-1185">Reference proteome</keyword>
<organism evidence="1 2">
    <name type="scientific">Luteolibacter arcticus</name>
    <dbReference type="NCBI Taxonomy" id="1581411"/>
    <lineage>
        <taxon>Bacteria</taxon>
        <taxon>Pseudomonadati</taxon>
        <taxon>Verrucomicrobiota</taxon>
        <taxon>Verrucomicrobiia</taxon>
        <taxon>Verrucomicrobiales</taxon>
        <taxon>Verrucomicrobiaceae</taxon>
        <taxon>Luteolibacter</taxon>
    </lineage>
</organism>